<feature type="transmembrane region" description="Helical" evidence="5">
    <location>
        <begin position="330"/>
        <end position="347"/>
    </location>
</feature>
<dbReference type="GO" id="GO:0016020">
    <property type="term" value="C:membrane"/>
    <property type="evidence" value="ECO:0007669"/>
    <property type="project" value="UniProtKB-SubCell"/>
</dbReference>
<evidence type="ECO:0000256" key="1">
    <source>
        <dbReference type="ARBA" id="ARBA00004141"/>
    </source>
</evidence>
<feature type="transmembrane region" description="Helical" evidence="5">
    <location>
        <begin position="241"/>
        <end position="264"/>
    </location>
</feature>
<feature type="transmembrane region" description="Helical" evidence="5">
    <location>
        <begin position="161"/>
        <end position="184"/>
    </location>
</feature>
<keyword evidence="2 5" id="KW-0812">Transmembrane</keyword>
<comment type="subcellular location">
    <subcellularLocation>
        <location evidence="1">Membrane</location>
        <topology evidence="1">Multi-pass membrane protein</topology>
    </subcellularLocation>
</comment>
<evidence type="ECO:0000256" key="3">
    <source>
        <dbReference type="ARBA" id="ARBA00022989"/>
    </source>
</evidence>
<keyword evidence="3 5" id="KW-1133">Transmembrane helix</keyword>
<evidence type="ECO:0000259" key="6">
    <source>
        <dbReference type="Pfam" id="PF12698"/>
    </source>
</evidence>
<gene>
    <name evidence="7" type="ORF">H9L42_07965</name>
</gene>
<name>A0A923NKR7_9FIRM</name>
<dbReference type="EMBL" id="JACRYT010000006">
    <property type="protein sequence ID" value="MBC6679761.1"/>
    <property type="molecule type" value="Genomic_DNA"/>
</dbReference>
<dbReference type="InterPro" id="IPR052902">
    <property type="entry name" value="ABC-2_transporter"/>
</dbReference>
<evidence type="ECO:0000313" key="8">
    <source>
        <dbReference type="Proteomes" id="UP000602647"/>
    </source>
</evidence>
<protein>
    <submittedName>
        <fullName evidence="7">ABC transporter permease</fullName>
    </submittedName>
</protein>
<dbReference type="PANTHER" id="PTHR43027:SF1">
    <property type="entry name" value="DOXORUBICIN RESISTANCE ABC TRANSPORTER PERMEASE PROTEIN DRRC-RELATED"/>
    <property type="match status" value="1"/>
</dbReference>
<evidence type="ECO:0000256" key="5">
    <source>
        <dbReference type="SAM" id="Phobius"/>
    </source>
</evidence>
<sequence>MITLIRQGIKFQIRDRKWLLFNLLFPILLLVMTSYFMAETFSGGGAEVGKIRLAVCSEEGQNFGQMANLSQGDVELSVYRVNGLEEGKEELRQGNCSVFLWSSGGNIAVYADRDAYAEKTYVISLLDLAAGDSSIRDMGIEAAPEEIPVQEVHQDFTAADYYGVVIITMMVLYVMIVPLSLCSYDTEHQIIERIGISPVSRPAYYTARILSSIFLEIMIIAPILLFSILVLGANWGSHEVLAGLGLLLTIVMAVFLGMLVYSLLQNYEKSLIVIQTLIIPVWSFLGGGYIKLQSENPILQSVLLLSPIRWLNQGLFRTIYADDTRMLCQYLGIAAGITAVCAVLLVIRTHRRVKT</sequence>
<evidence type="ECO:0000313" key="7">
    <source>
        <dbReference type="EMBL" id="MBC6679761.1"/>
    </source>
</evidence>
<keyword evidence="4 5" id="KW-0472">Membrane</keyword>
<evidence type="ECO:0000256" key="2">
    <source>
        <dbReference type="ARBA" id="ARBA00022692"/>
    </source>
</evidence>
<accession>A0A923NKR7</accession>
<reference evidence="7" key="1">
    <citation type="submission" date="2020-08" db="EMBL/GenBank/DDBJ databases">
        <title>Genome public.</title>
        <authorList>
            <person name="Liu C."/>
            <person name="Sun Q."/>
        </authorList>
    </citation>
    <scope>NUCLEOTIDE SEQUENCE</scope>
    <source>
        <strain evidence="7">BX12</strain>
    </source>
</reference>
<comment type="caution">
    <text evidence="7">The sequence shown here is derived from an EMBL/GenBank/DDBJ whole genome shotgun (WGS) entry which is preliminary data.</text>
</comment>
<evidence type="ECO:0000256" key="4">
    <source>
        <dbReference type="ARBA" id="ARBA00023136"/>
    </source>
</evidence>
<keyword evidence="8" id="KW-1185">Reference proteome</keyword>
<proteinExistence type="predicted"/>
<dbReference type="Proteomes" id="UP000602647">
    <property type="component" value="Unassembled WGS sequence"/>
</dbReference>
<organism evidence="7 8">
    <name type="scientific">Zhenpiania hominis</name>
    <dbReference type="NCBI Taxonomy" id="2763644"/>
    <lineage>
        <taxon>Bacteria</taxon>
        <taxon>Bacillati</taxon>
        <taxon>Bacillota</taxon>
        <taxon>Clostridia</taxon>
        <taxon>Peptostreptococcales</taxon>
        <taxon>Anaerovoracaceae</taxon>
        <taxon>Zhenpiania</taxon>
    </lineage>
</organism>
<feature type="domain" description="ABC-2 type transporter transmembrane" evidence="6">
    <location>
        <begin position="17"/>
        <end position="346"/>
    </location>
</feature>
<dbReference type="RefSeq" id="WP_187302864.1">
    <property type="nucleotide sequence ID" value="NZ_CBCTQH010000017.1"/>
</dbReference>
<dbReference type="AlphaFoldDB" id="A0A923NKR7"/>
<dbReference type="InterPro" id="IPR013525">
    <property type="entry name" value="ABC2_TM"/>
</dbReference>
<dbReference type="GO" id="GO:0140359">
    <property type="term" value="F:ABC-type transporter activity"/>
    <property type="evidence" value="ECO:0007669"/>
    <property type="project" value="InterPro"/>
</dbReference>
<dbReference type="Pfam" id="PF12698">
    <property type="entry name" value="ABC2_membrane_3"/>
    <property type="match status" value="1"/>
</dbReference>
<feature type="transmembrane region" description="Helical" evidence="5">
    <location>
        <begin position="205"/>
        <end position="229"/>
    </location>
</feature>
<feature type="transmembrane region" description="Helical" evidence="5">
    <location>
        <begin position="20"/>
        <end position="38"/>
    </location>
</feature>
<feature type="transmembrane region" description="Helical" evidence="5">
    <location>
        <begin position="271"/>
        <end position="290"/>
    </location>
</feature>
<dbReference type="PANTHER" id="PTHR43027">
    <property type="entry name" value="DOXORUBICIN RESISTANCE ABC TRANSPORTER PERMEASE PROTEIN DRRC-RELATED"/>
    <property type="match status" value="1"/>
</dbReference>